<reference evidence="1 2" key="1">
    <citation type="journal article" date="2023" name="Plants (Basel)">
        <title>Bridging the Gap: Combining Genomics and Transcriptomics Approaches to Understand Stylosanthes scabra, an Orphan Legume from the Brazilian Caatinga.</title>
        <authorList>
            <person name="Ferreira-Neto J.R.C."/>
            <person name="da Silva M.D."/>
            <person name="Binneck E."/>
            <person name="de Melo N.F."/>
            <person name="da Silva R.H."/>
            <person name="de Melo A.L.T.M."/>
            <person name="Pandolfi V."/>
            <person name="Bustamante F.O."/>
            <person name="Brasileiro-Vidal A.C."/>
            <person name="Benko-Iseppon A.M."/>
        </authorList>
    </citation>
    <scope>NUCLEOTIDE SEQUENCE [LARGE SCALE GENOMIC DNA]</scope>
    <source>
        <tissue evidence="1">Leaves</tissue>
    </source>
</reference>
<organism evidence="1 2">
    <name type="scientific">Stylosanthes scabra</name>
    <dbReference type="NCBI Taxonomy" id="79078"/>
    <lineage>
        <taxon>Eukaryota</taxon>
        <taxon>Viridiplantae</taxon>
        <taxon>Streptophyta</taxon>
        <taxon>Embryophyta</taxon>
        <taxon>Tracheophyta</taxon>
        <taxon>Spermatophyta</taxon>
        <taxon>Magnoliopsida</taxon>
        <taxon>eudicotyledons</taxon>
        <taxon>Gunneridae</taxon>
        <taxon>Pentapetalae</taxon>
        <taxon>rosids</taxon>
        <taxon>fabids</taxon>
        <taxon>Fabales</taxon>
        <taxon>Fabaceae</taxon>
        <taxon>Papilionoideae</taxon>
        <taxon>50 kb inversion clade</taxon>
        <taxon>dalbergioids sensu lato</taxon>
        <taxon>Dalbergieae</taxon>
        <taxon>Pterocarpus clade</taxon>
        <taxon>Stylosanthes</taxon>
    </lineage>
</organism>
<keyword evidence="2" id="KW-1185">Reference proteome</keyword>
<proteinExistence type="predicted"/>
<evidence type="ECO:0000313" key="2">
    <source>
        <dbReference type="Proteomes" id="UP001341840"/>
    </source>
</evidence>
<protein>
    <submittedName>
        <fullName evidence="1">Uncharacterized protein</fullName>
    </submittedName>
</protein>
<sequence>MGKEESRENGIVLPSSISFLIRRKNVVVWVSGSRWTPLNQNVGCYWHVSFLRCQLATLANGGHHRAVLCIVKDREVKSISFYRVPKPRNPNIVTLLFCNSLLRRIQKKGQIFNLNATLRRFHRRSPSSRRNSVRLLFSARVVCVASPLLVQPCLRLSLFARASCSTAPCRRLRWCSFPLLVLRRSIPTACISIFGCAFSSLFDLPSSLSLQVSISNITPRADNSRIKNAENLAIPSVRNDVSSFSFYCGWNNWILGSSCWPASRGGTFLQRWSPVEGKGAGRKVIDKVKETYDSELNGKDLAYDGEKILFTVGSLARNKLEFTASSGQNDKH</sequence>
<comment type="caution">
    <text evidence="1">The sequence shown here is derived from an EMBL/GenBank/DDBJ whole genome shotgun (WGS) entry which is preliminary data.</text>
</comment>
<gene>
    <name evidence="1" type="ORF">PIB30_080932</name>
</gene>
<dbReference type="Proteomes" id="UP001341840">
    <property type="component" value="Unassembled WGS sequence"/>
</dbReference>
<name>A0ABU6RS13_9FABA</name>
<accession>A0ABU6RS13</accession>
<dbReference type="EMBL" id="JASCZI010031401">
    <property type="protein sequence ID" value="MED6126704.1"/>
    <property type="molecule type" value="Genomic_DNA"/>
</dbReference>
<evidence type="ECO:0000313" key="1">
    <source>
        <dbReference type="EMBL" id="MED6126704.1"/>
    </source>
</evidence>